<keyword evidence="2" id="KW-1185">Reference proteome</keyword>
<organism evidence="2 3">
    <name type="scientific">Ditylenchus dipsaci</name>
    <dbReference type="NCBI Taxonomy" id="166011"/>
    <lineage>
        <taxon>Eukaryota</taxon>
        <taxon>Metazoa</taxon>
        <taxon>Ecdysozoa</taxon>
        <taxon>Nematoda</taxon>
        <taxon>Chromadorea</taxon>
        <taxon>Rhabditida</taxon>
        <taxon>Tylenchina</taxon>
        <taxon>Tylenchomorpha</taxon>
        <taxon>Sphaerularioidea</taxon>
        <taxon>Anguinidae</taxon>
        <taxon>Anguininae</taxon>
        <taxon>Ditylenchus</taxon>
    </lineage>
</organism>
<sequence>MCRNGVAAILKQSDSFILCAGELIHKSYIDDFLTQNTKKGATPKKAQNDEEDWGATKGNKKKAGKKGGGNAAKSKSTPEESMETHSTSIALNDLLART</sequence>
<accession>A0A915E6G3</accession>
<dbReference type="Proteomes" id="UP000887574">
    <property type="component" value="Unplaced"/>
</dbReference>
<proteinExistence type="predicted"/>
<evidence type="ECO:0000313" key="3">
    <source>
        <dbReference type="WBParaSite" id="jg26703"/>
    </source>
</evidence>
<dbReference type="AlphaFoldDB" id="A0A915E6G3"/>
<evidence type="ECO:0000313" key="2">
    <source>
        <dbReference type="Proteomes" id="UP000887574"/>
    </source>
</evidence>
<protein>
    <submittedName>
        <fullName evidence="3">Uncharacterized protein</fullName>
    </submittedName>
</protein>
<feature type="region of interest" description="Disordered" evidence="1">
    <location>
        <begin position="35"/>
        <end position="98"/>
    </location>
</feature>
<reference evidence="3" key="1">
    <citation type="submission" date="2022-11" db="UniProtKB">
        <authorList>
            <consortium name="WormBaseParasite"/>
        </authorList>
    </citation>
    <scope>IDENTIFICATION</scope>
</reference>
<name>A0A915E6G3_9BILA</name>
<dbReference type="WBParaSite" id="jg26703">
    <property type="protein sequence ID" value="jg26703"/>
    <property type="gene ID" value="jg26703"/>
</dbReference>
<evidence type="ECO:0000256" key="1">
    <source>
        <dbReference type="SAM" id="MobiDB-lite"/>
    </source>
</evidence>